<dbReference type="Pfam" id="PF10516">
    <property type="entry name" value="SHNi-TPR"/>
    <property type="match status" value="1"/>
</dbReference>
<reference evidence="9 10" key="2">
    <citation type="journal article" date="2017" name="Nature">
        <title>The Apostasia genome and the evolution of orchids.</title>
        <authorList>
            <person name="Zhang G.Q."/>
            <person name="Liu K.W."/>
            <person name="Li Z."/>
            <person name="Lohaus R."/>
            <person name="Hsiao Y.Y."/>
            <person name="Niu S.C."/>
            <person name="Wang J.Y."/>
            <person name="Lin Y.C."/>
            <person name="Xu Q."/>
            <person name="Chen L.J."/>
            <person name="Yoshida K."/>
            <person name="Fujiwara S."/>
            <person name="Wang Z.W."/>
            <person name="Zhang Y.Q."/>
            <person name="Mitsuda N."/>
            <person name="Wang M."/>
            <person name="Liu G.H."/>
            <person name="Pecoraro L."/>
            <person name="Huang H.X."/>
            <person name="Xiao X.J."/>
            <person name="Lin M."/>
            <person name="Wu X.Y."/>
            <person name="Wu W.L."/>
            <person name="Chen Y.Y."/>
            <person name="Chang S.B."/>
            <person name="Sakamoto S."/>
            <person name="Ohme-Takagi M."/>
            <person name="Yagi M."/>
            <person name="Zeng S.J."/>
            <person name="Shen C.Y."/>
            <person name="Yeh C.M."/>
            <person name="Luo Y.B."/>
            <person name="Tsai W.C."/>
            <person name="Van de Peer Y."/>
            <person name="Liu Z.J."/>
        </authorList>
    </citation>
    <scope>NUCLEOTIDE SEQUENCE [LARGE SCALE GENOMIC DNA]</scope>
    <source>
        <tissue evidence="9">The whole plant</tissue>
    </source>
</reference>
<dbReference type="AlphaFoldDB" id="A0A2I0VY82"/>
<evidence type="ECO:0000256" key="4">
    <source>
        <dbReference type="ARBA" id="ARBA00022803"/>
    </source>
</evidence>
<proteinExistence type="inferred from homology"/>
<feature type="region of interest" description="Disordered" evidence="7">
    <location>
        <begin position="1"/>
        <end position="50"/>
    </location>
</feature>
<evidence type="ECO:0000259" key="8">
    <source>
        <dbReference type="Pfam" id="PF10516"/>
    </source>
</evidence>
<feature type="region of interest" description="Disordered" evidence="7">
    <location>
        <begin position="550"/>
        <end position="591"/>
    </location>
</feature>
<evidence type="ECO:0000256" key="1">
    <source>
        <dbReference type="ARBA" id="ARBA00004123"/>
    </source>
</evidence>
<evidence type="ECO:0000256" key="7">
    <source>
        <dbReference type="SAM" id="MobiDB-lite"/>
    </source>
</evidence>
<keyword evidence="5" id="KW-0539">Nucleus</keyword>
<name>A0A2I0VY82_9ASPA</name>
<evidence type="ECO:0000313" key="10">
    <source>
        <dbReference type="Proteomes" id="UP000233837"/>
    </source>
</evidence>
<feature type="domain" description="Tetratricopeptide SHNi-TPR" evidence="8">
    <location>
        <begin position="339"/>
        <end position="375"/>
    </location>
</feature>
<dbReference type="SUPFAM" id="SSF48452">
    <property type="entry name" value="TPR-like"/>
    <property type="match status" value="1"/>
</dbReference>
<evidence type="ECO:0000313" key="9">
    <source>
        <dbReference type="EMBL" id="PKU68375.1"/>
    </source>
</evidence>
<dbReference type="GO" id="GO:0042393">
    <property type="term" value="F:histone binding"/>
    <property type="evidence" value="ECO:0007669"/>
    <property type="project" value="TreeGrafter"/>
</dbReference>
<feature type="compositionally biased region" description="Low complexity" evidence="7">
    <location>
        <begin position="11"/>
        <end position="29"/>
    </location>
</feature>
<feature type="compositionally biased region" description="Acidic residues" evidence="7">
    <location>
        <begin position="292"/>
        <end position="311"/>
    </location>
</feature>
<gene>
    <name evidence="9" type="ORF">MA16_Dca017727</name>
</gene>
<accession>A0A2I0VY82</accession>
<dbReference type="InterPro" id="IPR019544">
    <property type="entry name" value="Tetratricopeptide_SHNi-TPR_dom"/>
</dbReference>
<feature type="compositionally biased region" description="Polar residues" evidence="7">
    <location>
        <begin position="579"/>
        <end position="591"/>
    </location>
</feature>
<dbReference type="STRING" id="906689.A0A2I0VY82"/>
<feature type="compositionally biased region" description="Polar residues" evidence="7">
    <location>
        <begin position="36"/>
        <end position="46"/>
    </location>
</feature>
<comment type="subcellular location">
    <subcellularLocation>
        <location evidence="1">Nucleus</location>
    </subcellularLocation>
</comment>
<keyword evidence="10" id="KW-1185">Reference proteome</keyword>
<feature type="compositionally biased region" description="Basic and acidic residues" evidence="7">
    <location>
        <begin position="559"/>
        <end position="573"/>
    </location>
</feature>
<dbReference type="PANTHER" id="PTHR15081:SF1">
    <property type="entry name" value="NUCLEAR AUTOANTIGENIC SPERM PROTEIN"/>
    <property type="match status" value="1"/>
</dbReference>
<dbReference type="InterPro" id="IPR051730">
    <property type="entry name" value="NASP-like"/>
</dbReference>
<evidence type="ECO:0000256" key="6">
    <source>
        <dbReference type="PROSITE-ProRule" id="PRU00339"/>
    </source>
</evidence>
<evidence type="ECO:0000256" key="3">
    <source>
        <dbReference type="ARBA" id="ARBA00022737"/>
    </source>
</evidence>
<organism evidence="9 10">
    <name type="scientific">Dendrobium catenatum</name>
    <dbReference type="NCBI Taxonomy" id="906689"/>
    <lineage>
        <taxon>Eukaryota</taxon>
        <taxon>Viridiplantae</taxon>
        <taxon>Streptophyta</taxon>
        <taxon>Embryophyta</taxon>
        <taxon>Tracheophyta</taxon>
        <taxon>Spermatophyta</taxon>
        <taxon>Magnoliopsida</taxon>
        <taxon>Liliopsida</taxon>
        <taxon>Asparagales</taxon>
        <taxon>Orchidaceae</taxon>
        <taxon>Epidendroideae</taxon>
        <taxon>Malaxideae</taxon>
        <taxon>Dendrobiinae</taxon>
        <taxon>Dendrobium</taxon>
    </lineage>
</organism>
<evidence type="ECO:0000256" key="2">
    <source>
        <dbReference type="ARBA" id="ARBA00008402"/>
    </source>
</evidence>
<feature type="region of interest" description="Disordered" evidence="7">
    <location>
        <begin position="100"/>
        <end position="173"/>
    </location>
</feature>
<comment type="similarity">
    <text evidence="2">Belongs to the NASP family.</text>
</comment>
<dbReference type="PROSITE" id="PS50005">
    <property type="entry name" value="TPR"/>
    <property type="match status" value="1"/>
</dbReference>
<dbReference type="SMART" id="SM00028">
    <property type="entry name" value="TPR"/>
    <property type="match status" value="3"/>
</dbReference>
<feature type="compositionally biased region" description="Polar residues" evidence="7">
    <location>
        <begin position="100"/>
        <end position="110"/>
    </location>
</feature>
<feature type="region of interest" description="Disordered" evidence="7">
    <location>
        <begin position="235"/>
        <end position="311"/>
    </location>
</feature>
<evidence type="ECO:0000256" key="5">
    <source>
        <dbReference type="ARBA" id="ARBA00023242"/>
    </source>
</evidence>
<dbReference type="Gene3D" id="1.25.40.10">
    <property type="entry name" value="Tetratricopeptide repeat domain"/>
    <property type="match status" value="1"/>
</dbReference>
<dbReference type="Proteomes" id="UP000233837">
    <property type="component" value="Unassembled WGS sequence"/>
</dbReference>
<reference evidence="9 10" key="1">
    <citation type="journal article" date="2016" name="Sci. Rep.">
        <title>The Dendrobium catenatum Lindl. genome sequence provides insights into polysaccharide synthase, floral development and adaptive evolution.</title>
        <authorList>
            <person name="Zhang G.Q."/>
            <person name="Xu Q."/>
            <person name="Bian C."/>
            <person name="Tsai W.C."/>
            <person name="Yeh C.M."/>
            <person name="Liu K.W."/>
            <person name="Yoshida K."/>
            <person name="Zhang L.S."/>
            <person name="Chang S.B."/>
            <person name="Chen F."/>
            <person name="Shi Y."/>
            <person name="Su Y.Y."/>
            <person name="Zhang Y.Q."/>
            <person name="Chen L.J."/>
            <person name="Yin Y."/>
            <person name="Lin M."/>
            <person name="Huang H."/>
            <person name="Deng H."/>
            <person name="Wang Z.W."/>
            <person name="Zhu S.L."/>
            <person name="Zhao X."/>
            <person name="Deng C."/>
            <person name="Niu S.C."/>
            <person name="Huang J."/>
            <person name="Wang M."/>
            <person name="Liu G.H."/>
            <person name="Yang H.J."/>
            <person name="Xiao X.J."/>
            <person name="Hsiao Y.Y."/>
            <person name="Wu W.L."/>
            <person name="Chen Y.Y."/>
            <person name="Mitsuda N."/>
            <person name="Ohme-Takagi M."/>
            <person name="Luo Y.B."/>
            <person name="Van de Peer Y."/>
            <person name="Liu Z.J."/>
        </authorList>
    </citation>
    <scope>NUCLEOTIDE SEQUENCE [LARGE SCALE GENOMIC DNA]</scope>
    <source>
        <tissue evidence="9">The whole plant</tissue>
    </source>
</reference>
<protein>
    <recommendedName>
        <fullName evidence="8">Tetratricopeptide SHNi-TPR domain-containing protein</fullName>
    </recommendedName>
</protein>
<dbReference type="InterPro" id="IPR019734">
    <property type="entry name" value="TPR_rpt"/>
</dbReference>
<keyword evidence="4 6" id="KW-0802">TPR repeat</keyword>
<dbReference type="GO" id="GO:0006335">
    <property type="term" value="P:DNA replication-dependent chromatin assembly"/>
    <property type="evidence" value="ECO:0007669"/>
    <property type="project" value="TreeGrafter"/>
</dbReference>
<keyword evidence="3" id="KW-0677">Repeat</keyword>
<sequence>MASAIPQKPPSSSSTTSSSNDENSSTITSFLHLRPSASSGETSAHQPSLDKEMVLRRIRHWKRVNRLHGVLDSFLRSPLELAEKDRLNAGDGVLGGSQCAMASSDGSPSATAEIAAEGTSADKSPAPEVDEVLLSASEEGKGLDVESNVGSANGVDASSSEHEEGDEEDTLERATELFEKGSKAIEDGDLAEAVDCLSRALEIRVANYGELSSECASSYYKYGCALLCKAQEETDPLGDVPKNTQRNSNKDESAANMEEGGSSVPSSESKALNSSSNKSEIEGGSDLKNTEDENEGVEGDDEELGEADEDDSDLDLAWKMLDIARAIFEKKPEHSIEKANVFSALGEVSMEREDIETSLNDYRKALSIMEHLVEPDNRRIVELICLVLELGSKVEEAIPYCEKAISLCKSRLERLKEASIKSKDSKDASDKSVSELDEIGKVVSSESSNLDSEVDLLSSISTELEKKLEDLQQLMSNPKSNLTELLKKNASTSSSAEKIGLRDFSRSSSVNSSQMAAIEGGGFDSPSISTAANGGVMHLGVVGRGIKRAIVTPTGAEPSQKKSTSELSAEKAESCVSEVLSNPQTSEASSK</sequence>
<feature type="repeat" description="TPR" evidence="6">
    <location>
        <begin position="339"/>
        <end position="372"/>
    </location>
</feature>
<dbReference type="EMBL" id="KZ503103">
    <property type="protein sequence ID" value="PKU68375.1"/>
    <property type="molecule type" value="Genomic_DNA"/>
</dbReference>
<dbReference type="GO" id="GO:0005654">
    <property type="term" value="C:nucleoplasm"/>
    <property type="evidence" value="ECO:0007669"/>
    <property type="project" value="TreeGrafter"/>
</dbReference>
<dbReference type="PANTHER" id="PTHR15081">
    <property type="entry name" value="NUCLEAR AUTOANTIGENIC SPERM PROTEIN NASP -RELATED"/>
    <property type="match status" value="1"/>
</dbReference>
<dbReference type="GO" id="GO:0034080">
    <property type="term" value="P:CENP-A containing chromatin assembly"/>
    <property type="evidence" value="ECO:0007669"/>
    <property type="project" value="TreeGrafter"/>
</dbReference>
<dbReference type="InterPro" id="IPR011990">
    <property type="entry name" value="TPR-like_helical_dom_sf"/>
</dbReference>
<feature type="compositionally biased region" description="Low complexity" evidence="7">
    <location>
        <begin position="258"/>
        <end position="278"/>
    </location>
</feature>